<dbReference type="Gene3D" id="3.40.50.720">
    <property type="entry name" value="NAD(P)-binding Rossmann-like Domain"/>
    <property type="match status" value="1"/>
</dbReference>
<evidence type="ECO:0000256" key="11">
    <source>
        <dbReference type="ARBA" id="ARBA00049080"/>
    </source>
</evidence>
<comment type="catalytic activity">
    <reaction evidence="11">
        <text>(S)-2,3,4,5-tetrahydrodipicolinate + NADP(+) + H2O = (2S,4S)-4-hydroxy-2,3,4,5-tetrahydrodipicolinate + NADPH + H(+)</text>
        <dbReference type="Rhea" id="RHEA:35331"/>
        <dbReference type="ChEBI" id="CHEBI:15377"/>
        <dbReference type="ChEBI" id="CHEBI:15378"/>
        <dbReference type="ChEBI" id="CHEBI:16845"/>
        <dbReference type="ChEBI" id="CHEBI:57783"/>
        <dbReference type="ChEBI" id="CHEBI:58349"/>
        <dbReference type="ChEBI" id="CHEBI:67139"/>
        <dbReference type="EC" id="1.17.1.8"/>
    </reaction>
</comment>
<dbReference type="CDD" id="cd02274">
    <property type="entry name" value="DHDPR_N"/>
    <property type="match status" value="1"/>
</dbReference>
<evidence type="ECO:0000313" key="16">
    <source>
        <dbReference type="EMBL" id="HAV93103.1"/>
    </source>
</evidence>
<dbReference type="Proteomes" id="UP000264062">
    <property type="component" value="Unassembled WGS sequence"/>
</dbReference>
<dbReference type="EC" id="1.17.1.8" evidence="10 13"/>
<dbReference type="GO" id="GO:0009089">
    <property type="term" value="P:lysine biosynthetic process via diaminopimelate"/>
    <property type="evidence" value="ECO:0007669"/>
    <property type="project" value="UniProtKB-UniRule"/>
</dbReference>
<comment type="catalytic activity">
    <reaction evidence="12">
        <text>(S)-2,3,4,5-tetrahydrodipicolinate + NAD(+) + H2O = (2S,4S)-4-hydroxy-2,3,4,5-tetrahydrodipicolinate + NADH + H(+)</text>
        <dbReference type="Rhea" id="RHEA:35323"/>
        <dbReference type="ChEBI" id="CHEBI:15377"/>
        <dbReference type="ChEBI" id="CHEBI:15378"/>
        <dbReference type="ChEBI" id="CHEBI:16845"/>
        <dbReference type="ChEBI" id="CHEBI:57540"/>
        <dbReference type="ChEBI" id="CHEBI:57945"/>
        <dbReference type="ChEBI" id="CHEBI:67139"/>
        <dbReference type="EC" id="1.17.1.8"/>
    </reaction>
</comment>
<evidence type="ECO:0000256" key="4">
    <source>
        <dbReference type="ARBA" id="ARBA00022857"/>
    </source>
</evidence>
<dbReference type="InterPro" id="IPR023940">
    <property type="entry name" value="DHDPR_bac"/>
</dbReference>
<dbReference type="PANTHER" id="PTHR20836:SF0">
    <property type="entry name" value="4-HYDROXY-TETRAHYDRODIPICOLINATE REDUCTASE 1, CHLOROPLASTIC-RELATED"/>
    <property type="match status" value="1"/>
</dbReference>
<comment type="similarity">
    <text evidence="1">Belongs to the DapB family.</text>
</comment>
<keyword evidence="5" id="KW-0220">Diaminopimelate biosynthesis</keyword>
<gene>
    <name evidence="16" type="primary">dapB</name>
    <name evidence="16" type="ORF">DCW38_07995</name>
</gene>
<dbReference type="EMBL" id="DMZY01000237">
    <property type="protein sequence ID" value="HAV93103.1"/>
    <property type="molecule type" value="Genomic_DNA"/>
</dbReference>
<sequence length="212" mass="23551">MEEWKLNVESLNAAKKFKLKVLIDFSSKAGFSSALDFCIKNSIPLVSGTTGLDKEQIKSLHEASKKIPILYSTNMSTGINTLLLSLDSMKDILCDERRDIEIIEYHHNQKKDSPSGTALSIAEKISEISKRKIDLTGKNSFPRGSEIRIHSLRIGSVPGYHKIIISGNGETIELSHSADSRDTFVTGAIRAARFIAKKNRGLYNMIDALKEK</sequence>
<dbReference type="NCBIfam" id="TIGR00036">
    <property type="entry name" value="dapB"/>
    <property type="match status" value="1"/>
</dbReference>
<evidence type="ECO:0000256" key="1">
    <source>
        <dbReference type="ARBA" id="ARBA00006642"/>
    </source>
</evidence>
<dbReference type="PIRSF" id="PIRSF000161">
    <property type="entry name" value="DHPR"/>
    <property type="match status" value="1"/>
</dbReference>
<dbReference type="PROSITE" id="PS01298">
    <property type="entry name" value="DAPB"/>
    <property type="match status" value="1"/>
</dbReference>
<evidence type="ECO:0000313" key="17">
    <source>
        <dbReference type="Proteomes" id="UP000264062"/>
    </source>
</evidence>
<keyword evidence="6" id="KW-0560">Oxidoreductase</keyword>
<dbReference type="InterPro" id="IPR000846">
    <property type="entry name" value="DapB_N"/>
</dbReference>
<keyword evidence="4" id="KW-0521">NADP</keyword>
<name>A0A350HC37_UNCW3</name>
<evidence type="ECO:0000256" key="10">
    <source>
        <dbReference type="ARBA" id="ARBA00038983"/>
    </source>
</evidence>
<dbReference type="InterPro" id="IPR022663">
    <property type="entry name" value="DapB_C"/>
</dbReference>
<dbReference type="InterPro" id="IPR022664">
    <property type="entry name" value="DapB_N_CS"/>
</dbReference>
<dbReference type="AlphaFoldDB" id="A0A350HC37"/>
<dbReference type="Gene3D" id="3.30.360.10">
    <property type="entry name" value="Dihydrodipicolinate Reductase, domain 2"/>
    <property type="match status" value="1"/>
</dbReference>
<feature type="domain" description="Dihydrodipicolinate reductase C-terminal" evidence="15">
    <location>
        <begin position="78"/>
        <end position="209"/>
    </location>
</feature>
<evidence type="ECO:0000256" key="2">
    <source>
        <dbReference type="ARBA" id="ARBA00022490"/>
    </source>
</evidence>
<protein>
    <recommendedName>
        <fullName evidence="10 13">4-hydroxy-tetrahydrodipicolinate reductase</fullName>
        <ecNumber evidence="10 13">1.17.1.8</ecNumber>
    </recommendedName>
</protein>
<evidence type="ECO:0000256" key="13">
    <source>
        <dbReference type="NCBIfam" id="TIGR00036"/>
    </source>
</evidence>
<accession>A0A350HC37</accession>
<evidence type="ECO:0000256" key="12">
    <source>
        <dbReference type="ARBA" id="ARBA00049396"/>
    </source>
</evidence>
<keyword evidence="2" id="KW-0963">Cytoplasm</keyword>
<evidence type="ECO:0000259" key="14">
    <source>
        <dbReference type="Pfam" id="PF01113"/>
    </source>
</evidence>
<dbReference type="PANTHER" id="PTHR20836">
    <property type="entry name" value="DIHYDRODIPICOLINATE REDUCTASE"/>
    <property type="match status" value="1"/>
</dbReference>
<dbReference type="SUPFAM" id="SSF55347">
    <property type="entry name" value="Glyceraldehyde-3-phosphate dehydrogenase-like, C-terminal domain"/>
    <property type="match status" value="1"/>
</dbReference>
<dbReference type="InterPro" id="IPR036291">
    <property type="entry name" value="NAD(P)-bd_dom_sf"/>
</dbReference>
<keyword evidence="8" id="KW-0457">Lysine biosynthesis</keyword>
<feature type="domain" description="Dihydrodipicolinate reductase N-terminal" evidence="14">
    <location>
        <begin position="11"/>
        <end position="75"/>
    </location>
</feature>
<dbReference type="Pfam" id="PF05173">
    <property type="entry name" value="DapB_C"/>
    <property type="match status" value="1"/>
</dbReference>
<evidence type="ECO:0000256" key="6">
    <source>
        <dbReference type="ARBA" id="ARBA00023002"/>
    </source>
</evidence>
<evidence type="ECO:0000256" key="9">
    <source>
        <dbReference type="ARBA" id="ARBA00037922"/>
    </source>
</evidence>
<reference evidence="16 17" key="1">
    <citation type="journal article" date="2018" name="Nat. Biotechnol.">
        <title>A standardized bacterial taxonomy based on genome phylogeny substantially revises the tree of life.</title>
        <authorList>
            <person name="Parks D.H."/>
            <person name="Chuvochina M."/>
            <person name="Waite D.W."/>
            <person name="Rinke C."/>
            <person name="Skarshewski A."/>
            <person name="Chaumeil P.A."/>
            <person name="Hugenholtz P."/>
        </authorList>
    </citation>
    <scope>NUCLEOTIDE SEQUENCE [LARGE SCALE GENOMIC DNA]</scope>
    <source>
        <strain evidence="16">UBA9956</strain>
    </source>
</reference>
<dbReference type="Pfam" id="PF01113">
    <property type="entry name" value="DapB_N"/>
    <property type="match status" value="1"/>
</dbReference>
<evidence type="ECO:0000256" key="5">
    <source>
        <dbReference type="ARBA" id="ARBA00022915"/>
    </source>
</evidence>
<evidence type="ECO:0000256" key="7">
    <source>
        <dbReference type="ARBA" id="ARBA00023027"/>
    </source>
</evidence>
<organism evidence="16 17">
    <name type="scientific">candidate division WOR-3 bacterium</name>
    <dbReference type="NCBI Taxonomy" id="2052148"/>
    <lineage>
        <taxon>Bacteria</taxon>
        <taxon>Bacteria division WOR-3</taxon>
    </lineage>
</organism>
<evidence type="ECO:0000256" key="3">
    <source>
        <dbReference type="ARBA" id="ARBA00022605"/>
    </source>
</evidence>
<dbReference type="SUPFAM" id="SSF51735">
    <property type="entry name" value="NAD(P)-binding Rossmann-fold domains"/>
    <property type="match status" value="1"/>
</dbReference>
<dbReference type="GO" id="GO:0005829">
    <property type="term" value="C:cytosol"/>
    <property type="evidence" value="ECO:0007669"/>
    <property type="project" value="TreeGrafter"/>
</dbReference>
<keyword evidence="3" id="KW-0028">Amino-acid biosynthesis</keyword>
<evidence type="ECO:0000259" key="15">
    <source>
        <dbReference type="Pfam" id="PF05173"/>
    </source>
</evidence>
<proteinExistence type="inferred from homology"/>
<dbReference type="GO" id="GO:0008839">
    <property type="term" value="F:4-hydroxy-tetrahydrodipicolinate reductase"/>
    <property type="evidence" value="ECO:0007669"/>
    <property type="project" value="UniProtKB-UniRule"/>
</dbReference>
<keyword evidence="7" id="KW-0520">NAD</keyword>
<evidence type="ECO:0000256" key="8">
    <source>
        <dbReference type="ARBA" id="ARBA00023154"/>
    </source>
</evidence>
<dbReference type="GO" id="GO:0019877">
    <property type="term" value="P:diaminopimelate biosynthetic process"/>
    <property type="evidence" value="ECO:0007669"/>
    <property type="project" value="UniProtKB-KW"/>
</dbReference>
<comment type="caution">
    <text evidence="16">The sequence shown here is derived from an EMBL/GenBank/DDBJ whole genome shotgun (WGS) entry which is preliminary data.</text>
</comment>
<comment type="pathway">
    <text evidence="9">Amino-acid biosynthesis; L-lysine biosynthesis via DAP pathway; (S)-tetrahydrodipicolinate from L-aspartate: step 4/4.</text>
</comment>